<reference evidence="1" key="1">
    <citation type="submission" date="2016-11" db="EMBL/GenBank/DDBJ databases">
        <authorList>
            <person name="Jaros S."/>
            <person name="Januszkiewicz K."/>
            <person name="Wedrychowicz H."/>
        </authorList>
    </citation>
    <scope>NUCLEOTIDE SEQUENCE [LARGE SCALE GENOMIC DNA]</scope>
    <source>
        <strain evidence="1">Y48</strain>
    </source>
</reference>
<sequence length="105" mass="11324">MNSCREVAMVACKQAWGLNILSSTPTENTPVLSKSGLSEIFHGRHALNQARLGFSPVRSIVFRVGMDLGKSGLIKIFAGHTPDTGSCVAVPRAGLMCAHRRRFSI</sequence>
<organism evidence="1 2">
    <name type="scientific">Nocardia mangyaensis</name>
    <dbReference type="NCBI Taxonomy" id="2213200"/>
    <lineage>
        <taxon>Bacteria</taxon>
        <taxon>Bacillati</taxon>
        <taxon>Actinomycetota</taxon>
        <taxon>Actinomycetes</taxon>
        <taxon>Mycobacteriales</taxon>
        <taxon>Nocardiaceae</taxon>
        <taxon>Nocardia</taxon>
    </lineage>
</organism>
<keyword evidence="2" id="KW-1185">Reference proteome</keyword>
<evidence type="ECO:0000313" key="1">
    <source>
        <dbReference type="EMBL" id="APE34712.1"/>
    </source>
</evidence>
<protein>
    <submittedName>
        <fullName evidence="1">Uncharacterized protein</fullName>
    </submittedName>
</protein>
<accession>A0A1J0VRN6</accession>
<dbReference type="Proteomes" id="UP000183810">
    <property type="component" value="Chromosome"/>
</dbReference>
<proteinExistence type="predicted"/>
<dbReference type="AlphaFoldDB" id="A0A1J0VRN6"/>
<name>A0A1J0VRN6_9NOCA</name>
<dbReference type="EMBL" id="CP018082">
    <property type="protein sequence ID" value="APE34712.1"/>
    <property type="molecule type" value="Genomic_DNA"/>
</dbReference>
<gene>
    <name evidence="1" type="ORF">BOX37_12965</name>
</gene>
<evidence type="ECO:0000313" key="2">
    <source>
        <dbReference type="Proteomes" id="UP000183810"/>
    </source>
</evidence>
<dbReference type="KEGG" id="nsl:BOX37_12965"/>